<evidence type="ECO:0000256" key="10">
    <source>
        <dbReference type="SAM" id="MobiDB-lite"/>
    </source>
</evidence>
<evidence type="ECO:0000256" key="2">
    <source>
        <dbReference type="ARBA" id="ARBA00009010"/>
    </source>
</evidence>
<dbReference type="PANTHER" id="PTHR10408">
    <property type="entry name" value="STEROL O-ACYLTRANSFERASE"/>
    <property type="match status" value="1"/>
</dbReference>
<name>A0A8H6JZR7_9PEZI</name>
<evidence type="ECO:0000256" key="1">
    <source>
        <dbReference type="ARBA" id="ARBA00004477"/>
    </source>
</evidence>
<evidence type="ECO:0000313" key="12">
    <source>
        <dbReference type="EMBL" id="KAF6821775.1"/>
    </source>
</evidence>
<comment type="caution">
    <text evidence="12">The sequence shown here is derived from an EMBL/GenBank/DDBJ whole genome shotgun (WGS) entry which is preliminary data.</text>
</comment>
<evidence type="ECO:0000256" key="4">
    <source>
        <dbReference type="ARBA" id="ARBA00022692"/>
    </source>
</evidence>
<keyword evidence="3 12" id="KW-0808">Transferase</keyword>
<evidence type="ECO:0000256" key="11">
    <source>
        <dbReference type="SAM" id="Phobius"/>
    </source>
</evidence>
<feature type="transmembrane region" description="Helical" evidence="11">
    <location>
        <begin position="446"/>
        <end position="467"/>
    </location>
</feature>
<sequence>MAAPLSVFREPFRSLRDAWRASSEGGMNVTTPSEATSKEDYDDPILSDERRHGPETAHTNTPPLGNSPNHVRDLSLDGSTLSEVSSVDELSVAVAHRKDINTYVLSADDQELRDIIRRGLEREKDPKRSRRPGKFSDLVFAQQFSTFDRQNQKAASSPFHGFYTLFWLAVALYVLKIGAANWRATGSPLGTNEIMQGMFRRDVIVLLASDAIMCGITVFGWALQRLVFNGLVDWDRWGWIIQNVWQTMFIGGVIALTLIRDWPWTHTVFFVLHGIVMLMKQHSYSFYNGHLSTAYKKRKYLLSKLKQLELIAPKSLPHATSPLASTLSVSHLTKPPSAVGMKERRQSINVVRGAEVSDLDRISVSIDSGEPLDADQARVFERIIRWEIDGLSEELRGKATTVVRAYPNNLTLINHYEYIVLPTVVYELEYPRSDSIDWYYVAEKTAATFGIIFVMIMVSQAFIYPIVVQTVAMKEDGMPLSQRFRHFPWILSDLVFPFMMEYLMAWYLIWETILNILAEITYFADRSFYDDWWNSVSWDQFARDWNRPVHNFLLRHVYHSSISSMKVNRHTATLITFFLSACVHELVMLCLFKKLRGYLLFLQMCQLPLVQLSRTGWMKGRKTLGNVIFWFGIFTGPSLLCSLYLIL</sequence>
<dbReference type="InterPro" id="IPR014371">
    <property type="entry name" value="Oat_ACAT_DAG_ARE"/>
</dbReference>
<evidence type="ECO:0000256" key="7">
    <source>
        <dbReference type="ARBA" id="ARBA00023136"/>
    </source>
</evidence>
<dbReference type="Pfam" id="PF03062">
    <property type="entry name" value="MBOAT"/>
    <property type="match status" value="1"/>
</dbReference>
<feature type="transmembrane region" description="Helical" evidence="11">
    <location>
        <begin position="203"/>
        <end position="223"/>
    </location>
</feature>
<evidence type="ECO:0000256" key="9">
    <source>
        <dbReference type="ARBA" id="ARBA00023568"/>
    </source>
</evidence>
<dbReference type="GO" id="GO:0008204">
    <property type="term" value="P:ergosterol metabolic process"/>
    <property type="evidence" value="ECO:0007669"/>
    <property type="project" value="TreeGrafter"/>
</dbReference>
<accession>A0A8H6JZR7</accession>
<feature type="region of interest" description="Disordered" evidence="10">
    <location>
        <begin position="19"/>
        <end position="75"/>
    </location>
</feature>
<feature type="transmembrane region" description="Helical" evidence="11">
    <location>
        <begin position="624"/>
        <end position="646"/>
    </location>
</feature>
<dbReference type="Proteomes" id="UP000639643">
    <property type="component" value="Unassembled WGS sequence"/>
</dbReference>
<organism evidence="12 13">
    <name type="scientific">Colletotrichum musicola</name>
    <dbReference type="NCBI Taxonomy" id="2175873"/>
    <lineage>
        <taxon>Eukaryota</taxon>
        <taxon>Fungi</taxon>
        <taxon>Dikarya</taxon>
        <taxon>Ascomycota</taxon>
        <taxon>Pezizomycotina</taxon>
        <taxon>Sordariomycetes</taxon>
        <taxon>Hypocreomycetidae</taxon>
        <taxon>Glomerellales</taxon>
        <taxon>Glomerellaceae</taxon>
        <taxon>Colletotrichum</taxon>
        <taxon>Colletotrichum orchidearum species complex</taxon>
    </lineage>
</organism>
<feature type="transmembrane region" description="Helical" evidence="11">
    <location>
        <begin position="487"/>
        <end position="509"/>
    </location>
</feature>
<evidence type="ECO:0000313" key="13">
    <source>
        <dbReference type="Proteomes" id="UP000639643"/>
    </source>
</evidence>
<proteinExistence type="inferred from homology"/>
<dbReference type="InterPro" id="IPR004299">
    <property type="entry name" value="MBOAT_fam"/>
</dbReference>
<protein>
    <submittedName>
        <fullName evidence="12">Sterol O-acyltransferase 2</fullName>
    </submittedName>
</protein>
<dbReference type="OrthoDB" id="10039049at2759"/>
<dbReference type="AlphaFoldDB" id="A0A8H6JZR7"/>
<evidence type="ECO:0000256" key="5">
    <source>
        <dbReference type="ARBA" id="ARBA00022824"/>
    </source>
</evidence>
<dbReference type="GO" id="GO:0005789">
    <property type="term" value="C:endoplasmic reticulum membrane"/>
    <property type="evidence" value="ECO:0007669"/>
    <property type="project" value="UniProtKB-SubCell"/>
</dbReference>
<gene>
    <name evidence="12" type="ORF">CMUS01_11354</name>
</gene>
<keyword evidence="5" id="KW-0256">Endoplasmic reticulum</keyword>
<keyword evidence="8 12" id="KW-0012">Acyltransferase</keyword>
<dbReference type="GO" id="GO:0034737">
    <property type="term" value="F:ergosterol O-acyltransferase activity"/>
    <property type="evidence" value="ECO:0007669"/>
    <property type="project" value="TreeGrafter"/>
</dbReference>
<keyword evidence="13" id="KW-1185">Reference proteome</keyword>
<comment type="subcellular location">
    <subcellularLocation>
        <location evidence="1">Endoplasmic reticulum membrane</location>
        <topology evidence="1">Multi-pass membrane protein</topology>
    </subcellularLocation>
</comment>
<keyword evidence="4 11" id="KW-0812">Transmembrane</keyword>
<comment type="function">
    <text evidence="9">Sterol O-acyltransferase that catalyzes the formation of stery esters.</text>
</comment>
<reference evidence="12" key="1">
    <citation type="journal article" date="2020" name="Phytopathology">
        <title>Genome Sequence Resources of Colletotrichum truncatum, C. plurivorum, C. musicola, and C. sojae: Four Species Pathogenic to Soybean (Glycine max).</title>
        <authorList>
            <person name="Rogerio F."/>
            <person name="Boufleur T.R."/>
            <person name="Ciampi-Guillardi M."/>
            <person name="Sukno S.A."/>
            <person name="Thon M.R."/>
            <person name="Massola Junior N.S."/>
            <person name="Baroncelli R."/>
        </authorList>
    </citation>
    <scope>NUCLEOTIDE SEQUENCE</scope>
    <source>
        <strain evidence="12">LFN0074</strain>
    </source>
</reference>
<keyword evidence="7 11" id="KW-0472">Membrane</keyword>
<feature type="compositionally biased region" description="Polar residues" evidence="10">
    <location>
        <begin position="57"/>
        <end position="69"/>
    </location>
</feature>
<dbReference type="EMBL" id="WIGM01000571">
    <property type="protein sequence ID" value="KAF6821775.1"/>
    <property type="molecule type" value="Genomic_DNA"/>
</dbReference>
<keyword evidence="6 11" id="KW-1133">Transmembrane helix</keyword>
<evidence type="ECO:0000256" key="6">
    <source>
        <dbReference type="ARBA" id="ARBA00022989"/>
    </source>
</evidence>
<evidence type="ECO:0000256" key="3">
    <source>
        <dbReference type="ARBA" id="ARBA00022679"/>
    </source>
</evidence>
<feature type="transmembrane region" description="Helical" evidence="11">
    <location>
        <begin position="243"/>
        <end position="259"/>
    </location>
</feature>
<dbReference type="PANTHER" id="PTHR10408:SF23">
    <property type="entry name" value="STEROL O-ACYLTRANSFERASE 1-RELATED"/>
    <property type="match status" value="1"/>
</dbReference>
<feature type="transmembrane region" description="Helical" evidence="11">
    <location>
        <begin position="161"/>
        <end position="182"/>
    </location>
</feature>
<comment type="similarity">
    <text evidence="2">Belongs to the membrane-bound acyltransferase family. Sterol o-acyltransferase subfamily.</text>
</comment>
<evidence type="ECO:0000256" key="8">
    <source>
        <dbReference type="ARBA" id="ARBA00023315"/>
    </source>
</evidence>